<evidence type="ECO:0000313" key="2">
    <source>
        <dbReference type="EMBL" id="KAG8195927.1"/>
    </source>
</evidence>
<feature type="region of interest" description="Disordered" evidence="1">
    <location>
        <begin position="1"/>
        <end position="30"/>
    </location>
</feature>
<comment type="caution">
    <text evidence="2">The sequence shown here is derived from an EMBL/GenBank/DDBJ whole genome shotgun (WGS) entry which is preliminary data.</text>
</comment>
<evidence type="ECO:0000256" key="1">
    <source>
        <dbReference type="SAM" id="MobiDB-lite"/>
    </source>
</evidence>
<protein>
    <submittedName>
        <fullName evidence="2">Uncharacterized protein</fullName>
    </submittedName>
</protein>
<keyword evidence="3" id="KW-1185">Reference proteome</keyword>
<sequence>MKAATHHNGSGVSNNIQITNIHPKPTSKPFEKVKFHKRKPLPTTQRVMKPTEDQLSEQFTDRAIRDDMMRSGVPNEEVSRSAYTPKLGYQRRFPKVH</sequence>
<gene>
    <name evidence="2" type="ORF">JTE90_001161</name>
</gene>
<dbReference type="EMBL" id="JAFNEN010000076">
    <property type="protein sequence ID" value="KAG8195927.1"/>
    <property type="molecule type" value="Genomic_DNA"/>
</dbReference>
<feature type="compositionally biased region" description="Polar residues" evidence="1">
    <location>
        <begin position="7"/>
        <end position="20"/>
    </location>
</feature>
<evidence type="ECO:0000313" key="3">
    <source>
        <dbReference type="Proteomes" id="UP000827092"/>
    </source>
</evidence>
<dbReference type="Proteomes" id="UP000827092">
    <property type="component" value="Unassembled WGS sequence"/>
</dbReference>
<name>A0AAV6VGS5_9ARAC</name>
<dbReference type="AlphaFoldDB" id="A0AAV6VGS5"/>
<organism evidence="2 3">
    <name type="scientific">Oedothorax gibbosus</name>
    <dbReference type="NCBI Taxonomy" id="931172"/>
    <lineage>
        <taxon>Eukaryota</taxon>
        <taxon>Metazoa</taxon>
        <taxon>Ecdysozoa</taxon>
        <taxon>Arthropoda</taxon>
        <taxon>Chelicerata</taxon>
        <taxon>Arachnida</taxon>
        <taxon>Araneae</taxon>
        <taxon>Araneomorphae</taxon>
        <taxon>Entelegynae</taxon>
        <taxon>Araneoidea</taxon>
        <taxon>Linyphiidae</taxon>
        <taxon>Erigoninae</taxon>
        <taxon>Oedothorax</taxon>
    </lineage>
</organism>
<reference evidence="2 3" key="1">
    <citation type="journal article" date="2022" name="Nat. Ecol. Evol.">
        <title>A masculinizing supergene underlies an exaggerated male reproductive morph in a spider.</title>
        <authorList>
            <person name="Hendrickx F."/>
            <person name="De Corte Z."/>
            <person name="Sonet G."/>
            <person name="Van Belleghem S.M."/>
            <person name="Kostlbacher S."/>
            <person name="Vangestel C."/>
        </authorList>
    </citation>
    <scope>NUCLEOTIDE SEQUENCE [LARGE SCALE GENOMIC DNA]</scope>
    <source>
        <strain evidence="2">W744_W776</strain>
    </source>
</reference>
<proteinExistence type="predicted"/>
<accession>A0AAV6VGS5</accession>